<comment type="caution">
    <text evidence="1">The sequence shown here is derived from an EMBL/GenBank/DDBJ whole genome shotgun (WGS) entry which is preliminary data.</text>
</comment>
<organism evidence="1 2">
    <name type="scientific">Alcanivorax hongdengensis A-11-3</name>
    <dbReference type="NCBI Taxonomy" id="1177179"/>
    <lineage>
        <taxon>Bacteria</taxon>
        <taxon>Pseudomonadati</taxon>
        <taxon>Pseudomonadota</taxon>
        <taxon>Gammaproteobacteria</taxon>
        <taxon>Oceanospirillales</taxon>
        <taxon>Alcanivoracaceae</taxon>
        <taxon>Alcanivorax</taxon>
    </lineage>
</organism>
<accession>L0WCU1</accession>
<gene>
    <name evidence="1" type="ORF">A11A3_07103</name>
</gene>
<evidence type="ECO:0000313" key="2">
    <source>
        <dbReference type="Proteomes" id="UP000010164"/>
    </source>
</evidence>
<reference evidence="1 2" key="1">
    <citation type="journal article" date="2012" name="J. Bacteriol.">
        <title>Genome Sequence of the Alkane-Degrading Bacterium Alcanivorax hongdengensis Type Strain A-11-3.</title>
        <authorList>
            <person name="Lai Q."/>
            <person name="Shao Z."/>
        </authorList>
    </citation>
    <scope>NUCLEOTIDE SEQUENCE [LARGE SCALE GENOMIC DNA]</scope>
    <source>
        <strain evidence="1 2">A-11-3</strain>
    </source>
</reference>
<keyword evidence="2" id="KW-1185">Reference proteome</keyword>
<proteinExistence type="predicted"/>
<name>L0WCU1_9GAMM</name>
<sequence>MAWPGIGRASMMAAAITPPARAREEGRGAVAVVTLSMAPYPLCAGEGTVRVTATYGTPRTRNNGIALLDGYCLFLQEGIVVLPADNSRVERAV</sequence>
<dbReference type="STRING" id="1177179.A11A3_07103"/>
<protein>
    <submittedName>
        <fullName evidence="1">Uncharacterized protein</fullName>
    </submittedName>
</protein>
<dbReference type="Proteomes" id="UP000010164">
    <property type="component" value="Unassembled WGS sequence"/>
</dbReference>
<dbReference type="EMBL" id="AMRJ01000008">
    <property type="protein sequence ID" value="EKF74771.1"/>
    <property type="molecule type" value="Genomic_DNA"/>
</dbReference>
<evidence type="ECO:0000313" key="1">
    <source>
        <dbReference type="EMBL" id="EKF74771.1"/>
    </source>
</evidence>
<dbReference type="AlphaFoldDB" id="L0WCU1"/>